<evidence type="ECO:0000259" key="5">
    <source>
        <dbReference type="PROSITE" id="PS50255"/>
    </source>
</evidence>
<dbReference type="PANTHER" id="PTHR19353">
    <property type="entry name" value="FATTY ACID DESATURASE 2"/>
    <property type="match status" value="1"/>
</dbReference>
<dbReference type="GO" id="GO:0016020">
    <property type="term" value="C:membrane"/>
    <property type="evidence" value="ECO:0007669"/>
    <property type="project" value="TreeGrafter"/>
</dbReference>
<keyword evidence="3" id="KW-0408">Iron</keyword>
<sequence>MRHTNVDSNSQLRSGKKLTWEELAQHNKADDAYVAIRGNVYDITNFIKRHPGGEDILLFASGRDATQAFETYHELGKPDLVLKKYFIGTLISNELPVFLEPSEFHRTVKKRVEEYFRVNQIDPKNRITIWIRYAIIFGAFIGSYNAQFFVPYIVERTWLQIIFAIVLGFASAQIGLNPLHDASHFSVTNDPFVWKILSATHDFFNGASNLVWMYQHSLGHHIYTNIEGADPDIVTSDPDIRRIKLGQRWYSRYINQHIFVPFLYGLLAFKVATLFVITDLITSYWLALTFQANHVVNEVEWPLPDEKGLIQKDWAEMQVVTTQDYAHDSYFWTSIVGSLNYQTVHHIFPQISQHRYGEITPIVKETCKEFGIPFYYKETFWEAFGSHIEHLRLMGLPPQSKDDIKLD</sequence>
<dbReference type="Pfam" id="PF00487">
    <property type="entry name" value="FA_desaturase"/>
    <property type="match status" value="1"/>
</dbReference>
<dbReference type="AlphaFoldDB" id="A0A915YXR0"/>
<dbReference type="PROSITE" id="PS50255">
    <property type="entry name" value="CYTOCHROME_B5_2"/>
    <property type="match status" value="1"/>
</dbReference>
<dbReference type="GO" id="GO:0042759">
    <property type="term" value="P:long-chain fatty acid biosynthetic process"/>
    <property type="evidence" value="ECO:0007669"/>
    <property type="project" value="UniProtKB-ARBA"/>
</dbReference>
<comment type="caution">
    <text evidence="6">The sequence shown here is derived from an EMBL/GenBank/DDBJ whole genome shotgun (WGS) entry which is preliminary data.</text>
</comment>
<keyword evidence="2" id="KW-0479">Metal-binding</keyword>
<dbReference type="GO" id="GO:0046872">
    <property type="term" value="F:metal ion binding"/>
    <property type="evidence" value="ECO:0007669"/>
    <property type="project" value="UniProtKB-KW"/>
</dbReference>
<protein>
    <recommendedName>
        <fullName evidence="5">Cytochrome b5 heme-binding domain-containing protein</fullName>
    </recommendedName>
</protein>
<reference evidence="6" key="1">
    <citation type="submission" date="2020-05" db="EMBL/GenBank/DDBJ databases">
        <authorList>
            <person name="Rincon C."/>
            <person name="Sanders R I."/>
            <person name="Robbins C."/>
            <person name="Chaturvedi A."/>
        </authorList>
    </citation>
    <scope>NUCLEOTIDE SEQUENCE</scope>
    <source>
        <strain evidence="6">CHB12</strain>
    </source>
</reference>
<dbReference type="PROSITE" id="PS00191">
    <property type="entry name" value="CYTOCHROME_B5_1"/>
    <property type="match status" value="1"/>
</dbReference>
<dbReference type="PANTHER" id="PTHR19353:SF19">
    <property type="entry name" value="DELTA(5) FATTY ACID DESATURASE C-RELATED"/>
    <property type="match status" value="1"/>
</dbReference>
<dbReference type="Gene3D" id="3.10.120.10">
    <property type="entry name" value="Cytochrome b5-like heme/steroid binding domain"/>
    <property type="match status" value="1"/>
</dbReference>
<evidence type="ECO:0000256" key="4">
    <source>
        <dbReference type="SAM" id="Phobius"/>
    </source>
</evidence>
<keyword evidence="4" id="KW-0812">Transmembrane</keyword>
<keyword evidence="4" id="KW-0472">Membrane</keyword>
<dbReference type="SUPFAM" id="SSF55856">
    <property type="entry name" value="Cytochrome b5-like heme/steroid binding domain"/>
    <property type="match status" value="1"/>
</dbReference>
<dbReference type="OrthoDB" id="260519at2759"/>
<dbReference type="GO" id="GO:0020037">
    <property type="term" value="F:heme binding"/>
    <property type="evidence" value="ECO:0007669"/>
    <property type="project" value="InterPro"/>
</dbReference>
<gene>
    <name evidence="6" type="ORF">CHRIB12_LOCUS5330</name>
</gene>
<feature type="transmembrane region" description="Helical" evidence="4">
    <location>
        <begin position="158"/>
        <end position="176"/>
    </location>
</feature>
<dbReference type="InterPro" id="IPR018506">
    <property type="entry name" value="Cyt_B5_heme-BS"/>
</dbReference>
<feature type="transmembrane region" description="Helical" evidence="4">
    <location>
        <begin position="258"/>
        <end position="287"/>
    </location>
</feature>
<dbReference type="PRINTS" id="PR00363">
    <property type="entry name" value="CYTOCHROMEB5"/>
</dbReference>
<dbReference type="PIRSF" id="PIRSF015921">
    <property type="entry name" value="FA_sphinglp_des"/>
    <property type="match status" value="1"/>
</dbReference>
<organism evidence="6 7">
    <name type="scientific">Rhizophagus irregularis</name>
    <dbReference type="NCBI Taxonomy" id="588596"/>
    <lineage>
        <taxon>Eukaryota</taxon>
        <taxon>Fungi</taxon>
        <taxon>Fungi incertae sedis</taxon>
        <taxon>Mucoromycota</taxon>
        <taxon>Glomeromycotina</taxon>
        <taxon>Glomeromycetes</taxon>
        <taxon>Glomerales</taxon>
        <taxon>Glomeraceae</taxon>
        <taxon>Rhizophagus</taxon>
    </lineage>
</organism>
<feature type="domain" description="Cytochrome b5 heme-binding" evidence="5">
    <location>
        <begin position="15"/>
        <end position="91"/>
    </location>
</feature>
<dbReference type="InterPro" id="IPR001199">
    <property type="entry name" value="Cyt_B5-like_heme/steroid-bd"/>
</dbReference>
<keyword evidence="4" id="KW-1133">Transmembrane helix</keyword>
<dbReference type="CDD" id="cd03506">
    <property type="entry name" value="Delta6-FADS-like"/>
    <property type="match status" value="1"/>
</dbReference>
<dbReference type="SMART" id="SM01117">
    <property type="entry name" value="Cyt-b5"/>
    <property type="match status" value="1"/>
</dbReference>
<evidence type="ECO:0000313" key="6">
    <source>
        <dbReference type="EMBL" id="CAB5351989.1"/>
    </source>
</evidence>
<dbReference type="InterPro" id="IPR012171">
    <property type="entry name" value="Fatty_acid_desaturase"/>
</dbReference>
<evidence type="ECO:0000256" key="3">
    <source>
        <dbReference type="ARBA" id="ARBA00023004"/>
    </source>
</evidence>
<name>A0A915YXR0_9GLOM</name>
<dbReference type="InterPro" id="IPR036400">
    <property type="entry name" value="Cyt_B5-like_heme/steroid_sf"/>
</dbReference>
<proteinExistence type="predicted"/>
<accession>A0A915YXR0</accession>
<dbReference type="GO" id="GO:0006636">
    <property type="term" value="P:unsaturated fatty acid biosynthetic process"/>
    <property type="evidence" value="ECO:0007669"/>
    <property type="project" value="UniProtKB-ARBA"/>
</dbReference>
<evidence type="ECO:0000256" key="1">
    <source>
        <dbReference type="ARBA" id="ARBA00022617"/>
    </source>
</evidence>
<dbReference type="EMBL" id="CAGKOT010000008">
    <property type="protein sequence ID" value="CAB5351989.1"/>
    <property type="molecule type" value="Genomic_DNA"/>
</dbReference>
<evidence type="ECO:0000313" key="7">
    <source>
        <dbReference type="Proteomes" id="UP000684084"/>
    </source>
</evidence>
<keyword evidence="1" id="KW-0349">Heme</keyword>
<dbReference type="VEuPathDB" id="FungiDB:RhiirFUN_025601"/>
<evidence type="ECO:0000256" key="2">
    <source>
        <dbReference type="ARBA" id="ARBA00022723"/>
    </source>
</evidence>
<feature type="transmembrane region" description="Helical" evidence="4">
    <location>
        <begin position="127"/>
        <end position="146"/>
    </location>
</feature>
<dbReference type="GO" id="GO:0016717">
    <property type="term" value="F:oxidoreductase activity, acting on paired donors, with oxidation of a pair of donors resulting in the reduction of molecular oxygen to two molecules of water"/>
    <property type="evidence" value="ECO:0007669"/>
    <property type="project" value="UniProtKB-ARBA"/>
</dbReference>
<dbReference type="Proteomes" id="UP000684084">
    <property type="component" value="Unassembled WGS sequence"/>
</dbReference>
<dbReference type="Pfam" id="PF00173">
    <property type="entry name" value="Cyt-b5"/>
    <property type="match status" value="1"/>
</dbReference>
<dbReference type="InterPro" id="IPR005804">
    <property type="entry name" value="FA_desaturase_dom"/>
</dbReference>